<dbReference type="EMBL" id="KB932201">
    <property type="protein sequence ID" value="KCV72517.1"/>
    <property type="molecule type" value="Genomic_DNA"/>
</dbReference>
<dbReference type="PROSITE" id="PS50222">
    <property type="entry name" value="EF_HAND_2"/>
    <property type="match status" value="1"/>
</dbReference>
<evidence type="ECO:0000256" key="1">
    <source>
        <dbReference type="ARBA" id="ARBA00022837"/>
    </source>
</evidence>
<protein>
    <recommendedName>
        <fullName evidence="2">EF-hand domain-containing protein</fullName>
    </recommendedName>
</protein>
<proteinExistence type="predicted"/>
<dbReference type="SUPFAM" id="SSF47473">
    <property type="entry name" value="EF-hand"/>
    <property type="match status" value="1"/>
</dbReference>
<evidence type="ECO:0000313" key="4">
    <source>
        <dbReference type="Proteomes" id="UP000030693"/>
    </source>
</evidence>
<keyword evidence="1" id="KW-0106">Calcium</keyword>
<dbReference type="Proteomes" id="UP000030693">
    <property type="component" value="Unassembled WGS sequence"/>
</dbReference>
<feature type="domain" description="EF-hand" evidence="2">
    <location>
        <begin position="21"/>
        <end position="56"/>
    </location>
</feature>
<dbReference type="OrthoDB" id="26525at2759"/>
<dbReference type="AlphaFoldDB" id="A0A058ZGB4"/>
<dbReference type="GO" id="GO:0005509">
    <property type="term" value="F:calcium ion binding"/>
    <property type="evidence" value="ECO:0007669"/>
    <property type="project" value="InterPro"/>
</dbReference>
<accession>A0A058ZGB4</accession>
<dbReference type="InterPro" id="IPR018247">
    <property type="entry name" value="EF_Hand_1_Ca_BS"/>
</dbReference>
<dbReference type="RefSeq" id="XP_009492218.1">
    <property type="nucleotide sequence ID" value="XM_009493943.1"/>
</dbReference>
<sequence>MRYNFSADPAELMEQYGLSPQIMDLLISHFSFFDMNDDGVISLQELETMYNQVSRTYANPAHPLSPVFNSPNPPPPPLPTEMDITALFYEADTNQSGFIEFEDFTRVRVD</sequence>
<dbReference type="InterPro" id="IPR011992">
    <property type="entry name" value="EF-hand-dom_pair"/>
</dbReference>
<dbReference type="Gene3D" id="1.10.238.10">
    <property type="entry name" value="EF-hand"/>
    <property type="match status" value="1"/>
</dbReference>
<dbReference type="InterPro" id="IPR002048">
    <property type="entry name" value="EF_hand_dom"/>
</dbReference>
<keyword evidence="4" id="KW-1185">Reference proteome</keyword>
<dbReference type="GeneID" id="20524836"/>
<name>A0A058ZGB4_FONAL</name>
<dbReference type="Pfam" id="PF13202">
    <property type="entry name" value="EF-hand_5"/>
    <property type="match status" value="2"/>
</dbReference>
<evidence type="ECO:0000313" key="3">
    <source>
        <dbReference type="EMBL" id="KCV72517.1"/>
    </source>
</evidence>
<dbReference type="PROSITE" id="PS00018">
    <property type="entry name" value="EF_HAND_1"/>
    <property type="match status" value="2"/>
</dbReference>
<evidence type="ECO:0000259" key="2">
    <source>
        <dbReference type="PROSITE" id="PS50222"/>
    </source>
</evidence>
<reference evidence="3" key="1">
    <citation type="submission" date="2013-04" db="EMBL/GenBank/DDBJ databases">
        <title>The Genome Sequence of Fonticula alba ATCC 38817.</title>
        <authorList>
            <consortium name="The Broad Institute Genomics Platform"/>
            <person name="Russ C."/>
            <person name="Cuomo C."/>
            <person name="Burger G."/>
            <person name="Gray M.W."/>
            <person name="Holland P.W.H."/>
            <person name="King N."/>
            <person name="Lang F.B.F."/>
            <person name="Roger A.J."/>
            <person name="Ruiz-Trillo I."/>
            <person name="Brown M."/>
            <person name="Walker B."/>
            <person name="Young S."/>
            <person name="Zeng Q."/>
            <person name="Gargeya S."/>
            <person name="Fitzgerald M."/>
            <person name="Haas B."/>
            <person name="Abouelleil A."/>
            <person name="Allen A.W."/>
            <person name="Alvarado L."/>
            <person name="Arachchi H.M."/>
            <person name="Berlin A.M."/>
            <person name="Chapman S.B."/>
            <person name="Gainer-Dewar J."/>
            <person name="Goldberg J."/>
            <person name="Griggs A."/>
            <person name="Gujja S."/>
            <person name="Hansen M."/>
            <person name="Howarth C."/>
            <person name="Imamovic A."/>
            <person name="Ireland A."/>
            <person name="Larimer J."/>
            <person name="McCowan C."/>
            <person name="Murphy C."/>
            <person name="Pearson M."/>
            <person name="Poon T.W."/>
            <person name="Priest M."/>
            <person name="Roberts A."/>
            <person name="Saif S."/>
            <person name="Shea T."/>
            <person name="Sisk P."/>
            <person name="Sykes S."/>
            <person name="Wortman J."/>
            <person name="Nusbaum C."/>
            <person name="Birren B."/>
        </authorList>
    </citation>
    <scope>NUCLEOTIDE SEQUENCE [LARGE SCALE GENOMIC DNA]</scope>
    <source>
        <strain evidence="3">ATCC 38817</strain>
    </source>
</reference>
<gene>
    <name evidence="3" type="ORF">H696_00111</name>
</gene>
<organism evidence="3">
    <name type="scientific">Fonticula alba</name>
    <name type="common">Slime mold</name>
    <dbReference type="NCBI Taxonomy" id="691883"/>
    <lineage>
        <taxon>Eukaryota</taxon>
        <taxon>Rotosphaerida</taxon>
        <taxon>Fonticulaceae</taxon>
        <taxon>Fonticula</taxon>
    </lineage>
</organism>